<evidence type="ECO:0000256" key="5">
    <source>
        <dbReference type="ARBA" id="ARBA00022490"/>
    </source>
</evidence>
<dbReference type="InterPro" id="IPR015424">
    <property type="entry name" value="PyrdxlP-dep_Trfase"/>
</dbReference>
<evidence type="ECO:0000256" key="10">
    <source>
        <dbReference type="ARBA" id="ARBA00023096"/>
    </source>
</evidence>
<evidence type="ECO:0000256" key="7">
    <source>
        <dbReference type="ARBA" id="ARBA00022605"/>
    </source>
</evidence>
<dbReference type="Gene3D" id="3.40.640.10">
    <property type="entry name" value="Type I PLP-dependent aspartate aminotransferase-like (Major domain)"/>
    <property type="match status" value="1"/>
</dbReference>
<evidence type="ECO:0000256" key="13">
    <source>
        <dbReference type="ARBA" id="ARBA00047630"/>
    </source>
</evidence>
<dbReference type="Pfam" id="PF00266">
    <property type="entry name" value="Aminotran_5"/>
    <property type="match status" value="1"/>
</dbReference>
<dbReference type="EMBL" id="FOLE01000001">
    <property type="protein sequence ID" value="SFB70964.1"/>
    <property type="molecule type" value="Genomic_DNA"/>
</dbReference>
<organism evidence="16 17">
    <name type="scientific">Flexibacter flexilis DSM 6793</name>
    <dbReference type="NCBI Taxonomy" id="927664"/>
    <lineage>
        <taxon>Bacteria</taxon>
        <taxon>Pseudomonadati</taxon>
        <taxon>Bacteroidota</taxon>
        <taxon>Cytophagia</taxon>
        <taxon>Cytophagales</taxon>
        <taxon>Flexibacteraceae</taxon>
        <taxon>Flexibacter</taxon>
    </lineage>
</organism>
<comment type="pathway">
    <text evidence="2">Amino-acid biosynthesis; L-serine biosynthesis; L-serine from 3-phospho-D-glycerate: step 2/3.</text>
</comment>
<dbReference type="UniPathway" id="UPA00135">
    <property type="reaction ID" value="UER00197"/>
</dbReference>
<evidence type="ECO:0000256" key="11">
    <source>
        <dbReference type="ARBA" id="ARBA00023299"/>
    </source>
</evidence>
<comment type="catalytic activity">
    <reaction evidence="13">
        <text>4-(phosphooxy)-L-threonine + 2-oxoglutarate = (R)-3-hydroxy-2-oxo-4-phosphooxybutanoate + L-glutamate</text>
        <dbReference type="Rhea" id="RHEA:16573"/>
        <dbReference type="ChEBI" id="CHEBI:16810"/>
        <dbReference type="ChEBI" id="CHEBI:29985"/>
        <dbReference type="ChEBI" id="CHEBI:58452"/>
        <dbReference type="ChEBI" id="CHEBI:58538"/>
        <dbReference type="EC" id="2.6.1.52"/>
    </reaction>
</comment>
<keyword evidence="7" id="KW-0028">Amino-acid biosynthesis</keyword>
<dbReference type="InterPro" id="IPR015422">
    <property type="entry name" value="PyrdxlP-dep_Trfase_small"/>
</dbReference>
<dbReference type="PIRSF" id="PIRSF000525">
    <property type="entry name" value="SerC"/>
    <property type="match status" value="1"/>
</dbReference>
<dbReference type="Gene3D" id="3.90.1150.10">
    <property type="entry name" value="Aspartate Aminotransferase, domain 1"/>
    <property type="match status" value="1"/>
</dbReference>
<dbReference type="STRING" id="927664.SAMN05421780_10131"/>
<dbReference type="GO" id="GO:0019265">
    <property type="term" value="P:glycine biosynthetic process, by transamination of glyoxylate"/>
    <property type="evidence" value="ECO:0007669"/>
    <property type="project" value="TreeGrafter"/>
</dbReference>
<dbReference type="PANTHER" id="PTHR21152">
    <property type="entry name" value="AMINOTRANSFERASE CLASS V"/>
    <property type="match status" value="1"/>
</dbReference>
<dbReference type="GO" id="GO:0008615">
    <property type="term" value="P:pyridoxine biosynthetic process"/>
    <property type="evidence" value="ECO:0007669"/>
    <property type="project" value="UniProtKB-KW"/>
</dbReference>
<evidence type="ECO:0000256" key="6">
    <source>
        <dbReference type="ARBA" id="ARBA00022576"/>
    </source>
</evidence>
<proteinExistence type="inferred from homology"/>
<keyword evidence="8 16" id="KW-0808">Transferase</keyword>
<dbReference type="InterPro" id="IPR000192">
    <property type="entry name" value="Aminotrans_V_dom"/>
</dbReference>
<dbReference type="SUPFAM" id="SSF53383">
    <property type="entry name" value="PLP-dependent transferases"/>
    <property type="match status" value="1"/>
</dbReference>
<dbReference type="GO" id="GO:0006564">
    <property type="term" value="P:L-serine biosynthetic process"/>
    <property type="evidence" value="ECO:0007669"/>
    <property type="project" value="UniProtKB-KW"/>
</dbReference>
<comment type="similarity">
    <text evidence="3">Belongs to the class-V pyridoxal-phosphate-dependent aminotransferase family. SerC subfamily.</text>
</comment>
<dbReference type="RefSeq" id="WP_091505521.1">
    <property type="nucleotide sequence ID" value="NZ_FOLE01000001.1"/>
</dbReference>
<accession>A0A1I1D826</accession>
<evidence type="ECO:0000256" key="12">
    <source>
        <dbReference type="ARBA" id="ARBA00031421"/>
    </source>
</evidence>
<feature type="domain" description="Aminotransferase class V" evidence="15">
    <location>
        <begin position="7"/>
        <end position="319"/>
    </location>
</feature>
<dbReference type="OrthoDB" id="975012at2"/>
<keyword evidence="5" id="KW-0963">Cytoplasm</keyword>
<dbReference type="InterPro" id="IPR022278">
    <property type="entry name" value="Pser_aminoTfrase"/>
</dbReference>
<dbReference type="GO" id="GO:0008453">
    <property type="term" value="F:alanine-glyoxylate transaminase activity"/>
    <property type="evidence" value="ECO:0007669"/>
    <property type="project" value="TreeGrafter"/>
</dbReference>
<name>A0A1I1D826_9BACT</name>
<protein>
    <recommendedName>
        <fullName evidence="4">phosphoserine transaminase</fullName>
        <ecNumber evidence="4">2.6.1.52</ecNumber>
    </recommendedName>
    <alternativeName>
        <fullName evidence="12">Phosphohydroxythreonine aminotransferase</fullName>
    </alternativeName>
</protein>
<evidence type="ECO:0000259" key="15">
    <source>
        <dbReference type="Pfam" id="PF00266"/>
    </source>
</evidence>
<keyword evidence="10" id="KW-0664">Pyridoxine biosynthesis</keyword>
<dbReference type="PANTHER" id="PTHR21152:SF40">
    <property type="entry name" value="ALANINE--GLYOXYLATE AMINOTRANSFERASE"/>
    <property type="match status" value="1"/>
</dbReference>
<evidence type="ECO:0000256" key="9">
    <source>
        <dbReference type="ARBA" id="ARBA00022898"/>
    </source>
</evidence>
<keyword evidence="6 16" id="KW-0032">Aminotransferase</keyword>
<sequence length="352" mass="38757">MITFFPGPSRVYPQVATFMQEAFEQGLLSISHRSETFNQMSEKTIGLVKSKLNVPADYTVFYTSSATENWEIIAQSLTTQQSTHFYSGAFGEKWHEYARKIHSQAEGFRFDTNDHADVASWQVAPESEVICITQNETSNGTQIPAASIEKLRELHPEKLIAVDVTSSLAGIALPFAAADIWYGSVQKCFGLPAGLGLLICSPRAIERAQSIGERGHYNSFLVMLDNIKKWQTSCTPNVLGIYLLMRVLETMPHISEIDAQTKARACAYYEAVQAAQNLSLLVENEAVRSDTVVAVKGTKEQVAAWKTQAKQAGILLGAGYGSWKETSFRIANFPALQPAEVAALLDLLPKLS</sequence>
<evidence type="ECO:0000313" key="17">
    <source>
        <dbReference type="Proteomes" id="UP000199514"/>
    </source>
</evidence>
<evidence type="ECO:0000313" key="16">
    <source>
        <dbReference type="EMBL" id="SFB70964.1"/>
    </source>
</evidence>
<dbReference type="InterPro" id="IPR015421">
    <property type="entry name" value="PyrdxlP-dep_Trfase_major"/>
</dbReference>
<dbReference type="Proteomes" id="UP000199514">
    <property type="component" value="Unassembled WGS sequence"/>
</dbReference>
<gene>
    <name evidence="16" type="ORF">SAMN05421780_10131</name>
</gene>
<evidence type="ECO:0000256" key="2">
    <source>
        <dbReference type="ARBA" id="ARBA00005099"/>
    </source>
</evidence>
<evidence type="ECO:0000256" key="8">
    <source>
        <dbReference type="ARBA" id="ARBA00022679"/>
    </source>
</evidence>
<evidence type="ECO:0000256" key="1">
    <source>
        <dbReference type="ARBA" id="ARBA00001933"/>
    </source>
</evidence>
<evidence type="ECO:0000256" key="3">
    <source>
        <dbReference type="ARBA" id="ARBA00006904"/>
    </source>
</evidence>
<comment type="cofactor">
    <cofactor evidence="1">
        <name>pyridoxal 5'-phosphate</name>
        <dbReference type="ChEBI" id="CHEBI:597326"/>
    </cofactor>
</comment>
<dbReference type="GO" id="GO:0004648">
    <property type="term" value="F:O-phospho-L-serine:2-oxoglutarate aminotransferase activity"/>
    <property type="evidence" value="ECO:0007669"/>
    <property type="project" value="UniProtKB-EC"/>
</dbReference>
<dbReference type="EC" id="2.6.1.52" evidence="4"/>
<dbReference type="GO" id="GO:0004760">
    <property type="term" value="F:L-serine-pyruvate transaminase activity"/>
    <property type="evidence" value="ECO:0007669"/>
    <property type="project" value="TreeGrafter"/>
</dbReference>
<keyword evidence="17" id="KW-1185">Reference proteome</keyword>
<keyword evidence="11" id="KW-0718">Serine biosynthesis</keyword>
<keyword evidence="9" id="KW-0663">Pyridoxal phosphate</keyword>
<dbReference type="AlphaFoldDB" id="A0A1I1D826"/>
<evidence type="ECO:0000256" key="4">
    <source>
        <dbReference type="ARBA" id="ARBA00013030"/>
    </source>
</evidence>
<evidence type="ECO:0000256" key="14">
    <source>
        <dbReference type="ARBA" id="ARBA00049007"/>
    </source>
</evidence>
<comment type="catalytic activity">
    <reaction evidence="14">
        <text>O-phospho-L-serine + 2-oxoglutarate = 3-phosphooxypyruvate + L-glutamate</text>
        <dbReference type="Rhea" id="RHEA:14329"/>
        <dbReference type="ChEBI" id="CHEBI:16810"/>
        <dbReference type="ChEBI" id="CHEBI:18110"/>
        <dbReference type="ChEBI" id="CHEBI:29985"/>
        <dbReference type="ChEBI" id="CHEBI:57524"/>
        <dbReference type="EC" id="2.6.1.52"/>
    </reaction>
</comment>
<reference evidence="16 17" key="1">
    <citation type="submission" date="2016-10" db="EMBL/GenBank/DDBJ databases">
        <authorList>
            <person name="de Groot N.N."/>
        </authorList>
    </citation>
    <scope>NUCLEOTIDE SEQUENCE [LARGE SCALE GENOMIC DNA]</scope>
    <source>
        <strain evidence="16 17">DSM 6793</strain>
    </source>
</reference>